<dbReference type="AlphaFoldDB" id="A0A835SGN5"/>
<evidence type="ECO:0000313" key="1">
    <source>
        <dbReference type="EMBL" id="KAG0503477.1"/>
    </source>
</evidence>
<reference evidence="1 2" key="1">
    <citation type="journal article" date="2020" name="Nat. Food">
        <title>A phased Vanilla planifolia genome enables genetic improvement of flavour and production.</title>
        <authorList>
            <person name="Hasing T."/>
            <person name="Tang H."/>
            <person name="Brym M."/>
            <person name="Khazi F."/>
            <person name="Huang T."/>
            <person name="Chambers A.H."/>
        </authorList>
    </citation>
    <scope>NUCLEOTIDE SEQUENCE [LARGE SCALE GENOMIC DNA]</scope>
    <source>
        <tissue evidence="1">Leaf</tissue>
    </source>
</reference>
<comment type="caution">
    <text evidence="1">The sequence shown here is derived from an EMBL/GenBank/DDBJ whole genome shotgun (WGS) entry which is preliminary data.</text>
</comment>
<protein>
    <submittedName>
        <fullName evidence="1">Uncharacterized protein</fullName>
    </submittedName>
</protein>
<dbReference type="EMBL" id="JADCNM010000001">
    <property type="protein sequence ID" value="KAG0503477.1"/>
    <property type="molecule type" value="Genomic_DNA"/>
</dbReference>
<proteinExistence type="predicted"/>
<gene>
    <name evidence="1" type="ORF">HPP92_003549</name>
</gene>
<sequence length="98" mass="11178">MRQRREQRHEWRRLIRCRCFFLRLLWEEDLNARRPFVGCCHAVLGTIVKQLAQVTSLLGGGDKSVGTELATLKVSLSSMRSGWSFMVVMVASVLVDLA</sequence>
<evidence type="ECO:0000313" key="2">
    <source>
        <dbReference type="Proteomes" id="UP000639772"/>
    </source>
</evidence>
<dbReference type="Proteomes" id="UP000639772">
    <property type="component" value="Chromosome 1"/>
</dbReference>
<name>A0A835SGN5_VANPL</name>
<organism evidence="1 2">
    <name type="scientific">Vanilla planifolia</name>
    <name type="common">Vanilla</name>
    <dbReference type="NCBI Taxonomy" id="51239"/>
    <lineage>
        <taxon>Eukaryota</taxon>
        <taxon>Viridiplantae</taxon>
        <taxon>Streptophyta</taxon>
        <taxon>Embryophyta</taxon>
        <taxon>Tracheophyta</taxon>
        <taxon>Spermatophyta</taxon>
        <taxon>Magnoliopsida</taxon>
        <taxon>Liliopsida</taxon>
        <taxon>Asparagales</taxon>
        <taxon>Orchidaceae</taxon>
        <taxon>Vanilloideae</taxon>
        <taxon>Vanilleae</taxon>
        <taxon>Vanilla</taxon>
    </lineage>
</organism>
<accession>A0A835SGN5</accession>